<reference evidence="2 3" key="1">
    <citation type="submission" date="2022-10" db="EMBL/GenBank/DDBJ databases">
        <title>Aestuariibacter sp. AA17 isolated from Montipora capitata coral fragment.</title>
        <authorList>
            <person name="Emsley S.A."/>
            <person name="Pfannmuller K.M."/>
            <person name="Loughran R.M."/>
            <person name="Shlafstein M."/>
            <person name="Papke E."/>
            <person name="Saw J.H."/>
            <person name="Ushijima B."/>
            <person name="Videau P."/>
        </authorList>
    </citation>
    <scope>NUCLEOTIDE SEQUENCE [LARGE SCALE GENOMIC DNA]</scope>
    <source>
        <strain evidence="2 3">AA17</strain>
    </source>
</reference>
<dbReference type="RefSeq" id="WP_263713589.1">
    <property type="nucleotide sequence ID" value="NZ_JAOWKX010000010.1"/>
</dbReference>
<dbReference type="SUPFAM" id="SSF51445">
    <property type="entry name" value="(Trans)glycosidases"/>
    <property type="match status" value="1"/>
</dbReference>
<evidence type="ECO:0000313" key="2">
    <source>
        <dbReference type="EMBL" id="MCV2886299.1"/>
    </source>
</evidence>
<feature type="signal peptide" evidence="1">
    <location>
        <begin position="1"/>
        <end position="23"/>
    </location>
</feature>
<dbReference type="InterPro" id="IPR013780">
    <property type="entry name" value="Glyco_hydro_b"/>
</dbReference>
<evidence type="ECO:0000313" key="3">
    <source>
        <dbReference type="Proteomes" id="UP001652504"/>
    </source>
</evidence>
<dbReference type="InterPro" id="IPR017853">
    <property type="entry name" value="GH"/>
</dbReference>
<dbReference type="Proteomes" id="UP001652504">
    <property type="component" value="Unassembled WGS sequence"/>
</dbReference>
<proteinExistence type="predicted"/>
<organism evidence="2 3">
    <name type="scientific">Fluctibacter corallii</name>
    <dbReference type="NCBI Taxonomy" id="2984329"/>
    <lineage>
        <taxon>Bacteria</taxon>
        <taxon>Pseudomonadati</taxon>
        <taxon>Pseudomonadota</taxon>
        <taxon>Gammaproteobacteria</taxon>
        <taxon>Alteromonadales</taxon>
        <taxon>Alteromonadaceae</taxon>
        <taxon>Fluctibacter</taxon>
    </lineage>
</organism>
<dbReference type="PANTHER" id="PTHR10357">
    <property type="entry name" value="ALPHA-AMYLASE FAMILY MEMBER"/>
    <property type="match status" value="1"/>
</dbReference>
<keyword evidence="1" id="KW-0732">Signal</keyword>
<feature type="chain" id="PRO_5047411618" evidence="1">
    <location>
        <begin position="24"/>
        <end position="486"/>
    </location>
</feature>
<accession>A0ABT3ACE2</accession>
<dbReference type="Gene3D" id="3.20.20.80">
    <property type="entry name" value="Glycosidases"/>
    <property type="match status" value="1"/>
</dbReference>
<comment type="caution">
    <text evidence="2">The sequence shown here is derived from an EMBL/GenBank/DDBJ whole genome shotgun (WGS) entry which is preliminary data.</text>
</comment>
<evidence type="ECO:0000256" key="1">
    <source>
        <dbReference type="SAM" id="SignalP"/>
    </source>
</evidence>
<gene>
    <name evidence="2" type="ORF">OE749_16515</name>
</gene>
<keyword evidence="3" id="KW-1185">Reference proteome</keyword>
<dbReference type="SUPFAM" id="SSF51011">
    <property type="entry name" value="Glycosyl hydrolase domain"/>
    <property type="match status" value="1"/>
</dbReference>
<dbReference type="EMBL" id="JAOWKX010000010">
    <property type="protein sequence ID" value="MCV2886299.1"/>
    <property type="molecule type" value="Genomic_DNA"/>
</dbReference>
<dbReference type="Gene3D" id="2.60.40.1180">
    <property type="entry name" value="Golgi alpha-mannosidase II"/>
    <property type="match status" value="1"/>
</dbReference>
<sequence length="486" mass="54595">MCRTYLLVLFALWGGIVSPVSHATDSFCDNKTNVAKEQIAFVPDWAQKANWYYLVPDRFYRRKALGVMNPLDKGQVAIDRETLYRNYGGTLKGLELKLSYLKYLGFNAIYLDGVFIQTSDSPEQFHVDPYLGENVEQDLLLLKDFPQEKSGTVLSADVALRSLIKTAHKLGLKIALNAMEFEARNGLDFKALKQWTQSDTHPNGANAWQVDIVDCGDIKLWHSTFSNLIGSLYLFDANGVTHSHPASGADVLTTKLLLDFAFDTTVVPSEIKSHTLTSRRRWSKEIAATQHLGSFDFAYPRLFDSAVDSFEDTNILASDGVLERAKLYLTLLFTYQGVPVTLFGDELALSQNKSDEASIPSMVWPESKQRGNQFDTTIQLREHVRQLLSARNRYFALSKGNIIPLIADDEARIYAYMRQHAGQRVWVIANRGKSEQRIVLKKSDTDTVIPLIDAGNVKSSRNSITVDVAPEQAVVLANQFVRKAQE</sequence>
<name>A0ABT3ACE2_9ALTE</name>
<protein>
    <submittedName>
        <fullName evidence="2">Uncharacterized protein</fullName>
    </submittedName>
</protein>